<proteinExistence type="predicted"/>
<evidence type="ECO:0000313" key="2">
    <source>
        <dbReference type="EMBL" id="KRN25898.1"/>
    </source>
</evidence>
<accession>A0A0R2FLZ4</accession>
<comment type="caution">
    <text evidence="2">The sequence shown here is derived from an EMBL/GenBank/DDBJ whole genome shotgun (WGS) entry which is preliminary data.</text>
</comment>
<dbReference type="CDD" id="cd06577">
    <property type="entry name" value="PASTA_pknB"/>
    <property type="match status" value="1"/>
</dbReference>
<keyword evidence="3" id="KW-1185">Reference proteome</keyword>
<organism evidence="2 3">
    <name type="scientific">Lacticaseibacillus camelliae DSM 22697 = JCM 13995</name>
    <dbReference type="NCBI Taxonomy" id="1423730"/>
    <lineage>
        <taxon>Bacteria</taxon>
        <taxon>Bacillati</taxon>
        <taxon>Bacillota</taxon>
        <taxon>Bacilli</taxon>
        <taxon>Lactobacillales</taxon>
        <taxon>Lactobacillaceae</taxon>
        <taxon>Lacticaseibacillus</taxon>
    </lineage>
</organism>
<protein>
    <recommendedName>
        <fullName evidence="1">PASTA domain-containing protein</fullName>
    </recommendedName>
</protein>
<dbReference type="PATRIC" id="fig|1423730.4.peg.2113"/>
<reference evidence="2 3" key="1">
    <citation type="journal article" date="2015" name="Genome Announc.">
        <title>Expanding the biotechnology potential of lactobacilli through comparative genomics of 213 strains and associated genera.</title>
        <authorList>
            <person name="Sun Z."/>
            <person name="Harris H.M."/>
            <person name="McCann A."/>
            <person name="Guo C."/>
            <person name="Argimon S."/>
            <person name="Zhang W."/>
            <person name="Yang X."/>
            <person name="Jeffery I.B."/>
            <person name="Cooney J.C."/>
            <person name="Kagawa T.F."/>
            <person name="Liu W."/>
            <person name="Song Y."/>
            <person name="Salvetti E."/>
            <person name="Wrobel A."/>
            <person name="Rasinkangas P."/>
            <person name="Parkhill J."/>
            <person name="Rea M.C."/>
            <person name="O'Sullivan O."/>
            <person name="Ritari J."/>
            <person name="Douillard F.P."/>
            <person name="Paul Ross R."/>
            <person name="Yang R."/>
            <person name="Briner A.E."/>
            <person name="Felis G.E."/>
            <person name="de Vos W.M."/>
            <person name="Barrangou R."/>
            <person name="Klaenhammer T.R."/>
            <person name="Caufield P.W."/>
            <person name="Cui Y."/>
            <person name="Zhang H."/>
            <person name="O'Toole P.W."/>
        </authorList>
    </citation>
    <scope>NUCLEOTIDE SEQUENCE [LARGE SCALE GENOMIC DNA]</scope>
    <source>
        <strain evidence="2 3">DSM 22697</strain>
    </source>
</reference>
<dbReference type="InterPro" id="IPR005543">
    <property type="entry name" value="PASTA_dom"/>
</dbReference>
<feature type="domain" description="PASTA" evidence="1">
    <location>
        <begin position="41"/>
        <end position="111"/>
    </location>
</feature>
<dbReference type="EMBL" id="AYZJ01000002">
    <property type="protein sequence ID" value="KRN25898.1"/>
    <property type="molecule type" value="Genomic_DNA"/>
</dbReference>
<dbReference type="Pfam" id="PF03793">
    <property type="entry name" value="PASTA"/>
    <property type="match status" value="1"/>
</dbReference>
<dbReference type="PROSITE" id="PS51178">
    <property type="entry name" value="PASTA"/>
    <property type="match status" value="1"/>
</dbReference>
<dbReference type="Proteomes" id="UP000050865">
    <property type="component" value="Unassembled WGS sequence"/>
</dbReference>
<name>A0A0R2FLZ4_9LACO</name>
<dbReference type="Gene3D" id="3.30.10.20">
    <property type="match status" value="1"/>
</dbReference>
<dbReference type="AlphaFoldDB" id="A0A0R2FLZ4"/>
<dbReference type="RefSeq" id="WP_054664598.1">
    <property type="nucleotide sequence ID" value="NZ_AYZJ01000002.1"/>
</dbReference>
<dbReference type="STRING" id="1423730.FC75_GL002032"/>
<evidence type="ECO:0000313" key="3">
    <source>
        <dbReference type="Proteomes" id="UP000050865"/>
    </source>
</evidence>
<dbReference type="OrthoDB" id="2300363at2"/>
<evidence type="ECO:0000259" key="1">
    <source>
        <dbReference type="PROSITE" id="PS51178"/>
    </source>
</evidence>
<gene>
    <name evidence="2" type="ORF">FC75_GL002032</name>
</gene>
<sequence length="195" mass="21029">MGKGKIVGKIAAKAVQSLAPDLAVTAAAGAANIFKNTYDKHQAYVKVPDVSGLSIEDIPPILQKAKFNFASVLAEPDKRYAEKRPNTVLRTAPHANASVPPETFIKVFYADEDVINASKALAAEASEKKAARNEAAKQLAHKVEDTAKTTTVGLAHKLNPKKLLKKKQAQLIRLLTRKTKIRNTTLTGNPPTSKI</sequence>